<organism evidence="5 6">
    <name type="scientific">Leptidea sinapis</name>
    <dbReference type="NCBI Taxonomy" id="189913"/>
    <lineage>
        <taxon>Eukaryota</taxon>
        <taxon>Metazoa</taxon>
        <taxon>Ecdysozoa</taxon>
        <taxon>Arthropoda</taxon>
        <taxon>Hexapoda</taxon>
        <taxon>Insecta</taxon>
        <taxon>Pterygota</taxon>
        <taxon>Neoptera</taxon>
        <taxon>Endopterygota</taxon>
        <taxon>Lepidoptera</taxon>
        <taxon>Glossata</taxon>
        <taxon>Ditrysia</taxon>
        <taxon>Papilionoidea</taxon>
        <taxon>Pieridae</taxon>
        <taxon>Dismorphiinae</taxon>
        <taxon>Leptidea</taxon>
    </lineage>
</organism>
<evidence type="ECO:0000313" key="5">
    <source>
        <dbReference type="EMBL" id="VVC88873.1"/>
    </source>
</evidence>
<reference evidence="5 6" key="1">
    <citation type="submission" date="2017-07" db="EMBL/GenBank/DDBJ databases">
        <authorList>
            <person name="Talla V."/>
            <person name="Backstrom N."/>
        </authorList>
    </citation>
    <scope>NUCLEOTIDE SEQUENCE [LARGE SCALE GENOMIC DNA]</scope>
</reference>
<feature type="domain" description="MADF" evidence="3">
    <location>
        <begin position="5"/>
        <end position="90"/>
    </location>
</feature>
<dbReference type="GO" id="GO:0006357">
    <property type="term" value="P:regulation of transcription by RNA polymerase II"/>
    <property type="evidence" value="ECO:0007669"/>
    <property type="project" value="TreeGrafter"/>
</dbReference>
<feature type="region of interest" description="Disordered" evidence="2">
    <location>
        <begin position="100"/>
        <end position="140"/>
    </location>
</feature>
<keyword evidence="1" id="KW-0539">Nucleus</keyword>
<dbReference type="GO" id="GO:0005667">
    <property type="term" value="C:transcription regulator complex"/>
    <property type="evidence" value="ECO:0007669"/>
    <property type="project" value="TreeGrafter"/>
</dbReference>
<evidence type="ECO:0000313" key="6">
    <source>
        <dbReference type="Proteomes" id="UP000324832"/>
    </source>
</evidence>
<comment type="subcellular location">
    <subcellularLocation>
        <location evidence="1">Nucleus</location>
    </subcellularLocation>
</comment>
<name>A0A5E4PUP5_9NEOP</name>
<proteinExistence type="predicted"/>
<dbReference type="AlphaFoldDB" id="A0A5E4PUP5"/>
<evidence type="ECO:0000256" key="2">
    <source>
        <dbReference type="SAM" id="MobiDB-lite"/>
    </source>
</evidence>
<evidence type="ECO:0008006" key="7">
    <source>
        <dbReference type="Google" id="ProtNLM"/>
    </source>
</evidence>
<dbReference type="EMBL" id="FZQP02000404">
    <property type="protein sequence ID" value="VVC88873.1"/>
    <property type="molecule type" value="Genomic_DNA"/>
</dbReference>
<dbReference type="PROSITE" id="PS51031">
    <property type="entry name" value="BESS"/>
    <property type="match status" value="1"/>
</dbReference>
<sequence length="227" mass="26909">MSFENILSKVKSHPVLWLPTHKFYKNRTVRGKIWGDIAEELGMDERVLKNRYKYLKDQYRKELKKVMTNVVAESHWQHFDDLEFLKEELLTDDGRLKSKETELDDDLRQEPNNKRARNDSTSTPEGSRCTNSPDMCKNISSKSDSEKLVMVLNRLNRINKNLNTEMRNDPDYMFLMSILPTFKKLSEIQKLMLRGKMNEWLLEALTQNESEVPEPPIFQCKYEIEED</sequence>
<accession>A0A5E4PUP5</accession>
<dbReference type="Pfam" id="PF10545">
    <property type="entry name" value="MADF_DNA_bdg"/>
    <property type="match status" value="1"/>
</dbReference>
<dbReference type="PANTHER" id="PTHR12243">
    <property type="entry name" value="MADF DOMAIN TRANSCRIPTION FACTOR"/>
    <property type="match status" value="1"/>
</dbReference>
<dbReference type="Proteomes" id="UP000324832">
    <property type="component" value="Unassembled WGS sequence"/>
</dbReference>
<feature type="domain" description="BESS" evidence="4">
    <location>
        <begin position="168"/>
        <end position="207"/>
    </location>
</feature>
<dbReference type="GO" id="GO:0005634">
    <property type="term" value="C:nucleus"/>
    <property type="evidence" value="ECO:0007669"/>
    <property type="project" value="UniProtKB-SubCell"/>
</dbReference>
<feature type="compositionally biased region" description="Basic and acidic residues" evidence="2">
    <location>
        <begin position="100"/>
        <end position="118"/>
    </location>
</feature>
<dbReference type="InterPro" id="IPR006578">
    <property type="entry name" value="MADF-dom"/>
</dbReference>
<dbReference type="PANTHER" id="PTHR12243:SF64">
    <property type="entry name" value="DORSAL INTERACTING PROTEIN 3-RELATED"/>
    <property type="match status" value="1"/>
</dbReference>
<dbReference type="OrthoDB" id="6487365at2759"/>
<gene>
    <name evidence="5" type="ORF">LSINAPIS_LOCUS2134</name>
</gene>
<dbReference type="Pfam" id="PF02944">
    <property type="entry name" value="BESS"/>
    <property type="match status" value="1"/>
</dbReference>
<dbReference type="SMART" id="SM00595">
    <property type="entry name" value="MADF"/>
    <property type="match status" value="1"/>
</dbReference>
<feature type="compositionally biased region" description="Polar residues" evidence="2">
    <location>
        <begin position="119"/>
        <end position="140"/>
    </location>
</feature>
<evidence type="ECO:0000256" key="1">
    <source>
        <dbReference type="PROSITE-ProRule" id="PRU00371"/>
    </source>
</evidence>
<evidence type="ECO:0000259" key="4">
    <source>
        <dbReference type="PROSITE" id="PS51031"/>
    </source>
</evidence>
<dbReference type="InterPro" id="IPR004210">
    <property type="entry name" value="BESS_motif"/>
</dbReference>
<evidence type="ECO:0000259" key="3">
    <source>
        <dbReference type="PROSITE" id="PS51029"/>
    </source>
</evidence>
<protein>
    <recommendedName>
        <fullName evidence="7">MADF domain-containing protein</fullName>
    </recommendedName>
</protein>
<keyword evidence="6" id="KW-1185">Reference proteome</keyword>
<dbReference type="GO" id="GO:0003677">
    <property type="term" value="F:DNA binding"/>
    <property type="evidence" value="ECO:0007669"/>
    <property type="project" value="InterPro"/>
</dbReference>
<dbReference type="InterPro" id="IPR039353">
    <property type="entry name" value="TF_Adf1"/>
</dbReference>
<dbReference type="PROSITE" id="PS51029">
    <property type="entry name" value="MADF"/>
    <property type="match status" value="1"/>
</dbReference>